<dbReference type="InterPro" id="IPR036271">
    <property type="entry name" value="Tet_transcr_reg_TetR-rel_C_sf"/>
</dbReference>
<dbReference type="Pfam" id="PF17932">
    <property type="entry name" value="TetR_C_24"/>
    <property type="match status" value="1"/>
</dbReference>
<keyword evidence="3" id="KW-0804">Transcription</keyword>
<dbReference type="SUPFAM" id="SSF48498">
    <property type="entry name" value="Tetracyclin repressor-like, C-terminal domain"/>
    <property type="match status" value="1"/>
</dbReference>
<dbReference type="EMBL" id="BAAANF010000023">
    <property type="protein sequence ID" value="GAA1713323.1"/>
    <property type="molecule type" value="Genomic_DNA"/>
</dbReference>
<dbReference type="InterPro" id="IPR050109">
    <property type="entry name" value="HTH-type_TetR-like_transc_reg"/>
</dbReference>
<proteinExistence type="predicted"/>
<keyword evidence="1" id="KW-0805">Transcription regulation</keyword>
<feature type="domain" description="HTH tetR-type" evidence="5">
    <location>
        <begin position="18"/>
        <end position="78"/>
    </location>
</feature>
<keyword evidence="2 4" id="KW-0238">DNA-binding</keyword>
<evidence type="ECO:0000259" key="5">
    <source>
        <dbReference type="PROSITE" id="PS50977"/>
    </source>
</evidence>
<dbReference type="InterPro" id="IPR009057">
    <property type="entry name" value="Homeodomain-like_sf"/>
</dbReference>
<dbReference type="Proteomes" id="UP001500280">
    <property type="component" value="Unassembled WGS sequence"/>
</dbReference>
<dbReference type="Pfam" id="PF00440">
    <property type="entry name" value="TetR_N"/>
    <property type="match status" value="2"/>
</dbReference>
<dbReference type="InterPro" id="IPR001647">
    <property type="entry name" value="HTH_TetR"/>
</dbReference>
<feature type="domain" description="HTH tetR-type" evidence="5">
    <location>
        <begin position="214"/>
        <end position="274"/>
    </location>
</feature>
<keyword evidence="7" id="KW-1185">Reference proteome</keyword>
<reference evidence="6 7" key="1">
    <citation type="journal article" date="2019" name="Int. J. Syst. Evol. Microbiol.">
        <title>The Global Catalogue of Microorganisms (GCM) 10K type strain sequencing project: providing services to taxonomists for standard genome sequencing and annotation.</title>
        <authorList>
            <consortium name="The Broad Institute Genomics Platform"/>
            <consortium name="The Broad Institute Genome Sequencing Center for Infectious Disease"/>
            <person name="Wu L."/>
            <person name="Ma J."/>
        </authorList>
    </citation>
    <scope>NUCLEOTIDE SEQUENCE [LARGE SCALE GENOMIC DNA]</scope>
    <source>
        <strain evidence="6 7">JCM 14307</strain>
    </source>
</reference>
<dbReference type="PANTHER" id="PTHR30055">
    <property type="entry name" value="HTH-TYPE TRANSCRIPTIONAL REGULATOR RUTR"/>
    <property type="match status" value="1"/>
</dbReference>
<dbReference type="PANTHER" id="PTHR30055:SF234">
    <property type="entry name" value="HTH-TYPE TRANSCRIPTIONAL REGULATOR BETI"/>
    <property type="match status" value="1"/>
</dbReference>
<protein>
    <submittedName>
        <fullName evidence="6">TetR/AcrR family transcriptional regulator</fullName>
    </submittedName>
</protein>
<evidence type="ECO:0000256" key="3">
    <source>
        <dbReference type="ARBA" id="ARBA00023163"/>
    </source>
</evidence>
<accession>A0ABN2IWR3</accession>
<name>A0ABN2IWR3_9ACTN</name>
<dbReference type="PRINTS" id="PR00455">
    <property type="entry name" value="HTHTETR"/>
</dbReference>
<dbReference type="InterPro" id="IPR041490">
    <property type="entry name" value="KstR2_TetR_C"/>
</dbReference>
<dbReference type="PROSITE" id="PS50977">
    <property type="entry name" value="HTH_TETR_2"/>
    <property type="match status" value="2"/>
</dbReference>
<evidence type="ECO:0000313" key="6">
    <source>
        <dbReference type="EMBL" id="GAA1713323.1"/>
    </source>
</evidence>
<dbReference type="Gene3D" id="1.10.10.60">
    <property type="entry name" value="Homeodomain-like"/>
    <property type="match status" value="2"/>
</dbReference>
<evidence type="ECO:0000313" key="7">
    <source>
        <dbReference type="Proteomes" id="UP001500280"/>
    </source>
</evidence>
<organism evidence="6 7">
    <name type="scientific">Kribbella yunnanensis</name>
    <dbReference type="NCBI Taxonomy" id="190194"/>
    <lineage>
        <taxon>Bacteria</taxon>
        <taxon>Bacillati</taxon>
        <taxon>Actinomycetota</taxon>
        <taxon>Actinomycetes</taxon>
        <taxon>Propionibacteriales</taxon>
        <taxon>Kribbellaceae</taxon>
        <taxon>Kribbella</taxon>
    </lineage>
</organism>
<evidence type="ECO:0000256" key="2">
    <source>
        <dbReference type="ARBA" id="ARBA00023125"/>
    </source>
</evidence>
<dbReference type="Gene3D" id="1.10.357.10">
    <property type="entry name" value="Tetracycline Repressor, domain 2"/>
    <property type="match status" value="2"/>
</dbReference>
<feature type="DNA-binding region" description="H-T-H motif" evidence="4">
    <location>
        <begin position="237"/>
        <end position="256"/>
    </location>
</feature>
<comment type="caution">
    <text evidence="6">The sequence shown here is derived from an EMBL/GenBank/DDBJ whole genome shotgun (WGS) entry which is preliminary data.</text>
</comment>
<evidence type="ECO:0000256" key="1">
    <source>
        <dbReference type="ARBA" id="ARBA00023015"/>
    </source>
</evidence>
<evidence type="ECO:0000256" key="4">
    <source>
        <dbReference type="PROSITE-ProRule" id="PRU00335"/>
    </source>
</evidence>
<gene>
    <name evidence="6" type="ORF">GCM10009745_72020</name>
</gene>
<dbReference type="RefSeq" id="WP_344162569.1">
    <property type="nucleotide sequence ID" value="NZ_BAAANF010000023.1"/>
</dbReference>
<sequence length="409" mass="44922">MTLDNVASSAPRRGTRPRNRRTLIVAAAADLFFQRGFDQIGMSDIADAVSIGPSALYRHFSGKQDLLYEVIRDGLAPIRGVVESLDLRDRKAALSRLAGLALDRRQLGVLWQREARQLSGDNRELIRAEVRAIGRLVADRVRVARPDLPGPATVLLGWALLSVFSSSSFHHLNLPRAQYEELLSELFATVLDSPVAEIYGERPAGLSASGISPRSRREALLAKAIQMFADHGYMGVGIEDIGAAVGIAGPSIYNHFPTKRDLLVTALERAAAVLFMDLAAVYADAADPAEALSGLIRSYVEFTMQHHGVVGLMITEQEHLPERLRATSRQTQHDYVSEWVQLYLELNPDQDPIAARIRIQAALSIANDLARTPRLRLVGLEETVGAICRRLLMDDQQVRSVKAPGSRSS</sequence>
<dbReference type="SUPFAM" id="SSF46689">
    <property type="entry name" value="Homeodomain-like"/>
    <property type="match status" value="2"/>
</dbReference>
<feature type="DNA-binding region" description="H-T-H motif" evidence="4">
    <location>
        <begin position="41"/>
        <end position="60"/>
    </location>
</feature>